<sequence>MRSSDASNLDDDATCDGLSETYILQVDDSDASLSPAHTTIVTVRRASAPAVVHQDLNETIILQAEQKQEQQQRVDH</sequence>
<dbReference type="OMA" id="QPERNIG"/>
<keyword evidence="2" id="KW-1185">Reference proteome</keyword>
<dbReference type="OrthoDB" id="10252347at2759"/>
<evidence type="ECO:0000313" key="2">
    <source>
        <dbReference type="Proteomes" id="UP000001070"/>
    </source>
</evidence>
<name>B4JT51_DROGR</name>
<dbReference type="eggNOG" id="ENOG502TBPC">
    <property type="taxonomic scope" value="Eukaryota"/>
</dbReference>
<dbReference type="AlphaFoldDB" id="B4JT51"/>
<dbReference type="HOGENOM" id="CLU_2657058_0_0_1"/>
<gene>
    <name evidence="1" type="primary">Dgri\GH13705</name>
    <name evidence="1" type="ORF">Dgri_GH13705</name>
</gene>
<dbReference type="EMBL" id="CH916373">
    <property type="protein sequence ID" value="EDV94941.1"/>
    <property type="molecule type" value="Genomic_DNA"/>
</dbReference>
<protein>
    <submittedName>
        <fullName evidence="1">GH13705</fullName>
    </submittedName>
</protein>
<accession>B4JT51</accession>
<reference evidence="1 2" key="1">
    <citation type="journal article" date="2007" name="Nature">
        <title>Evolution of genes and genomes on the Drosophila phylogeny.</title>
        <authorList>
            <consortium name="Drosophila 12 Genomes Consortium"/>
            <person name="Clark A.G."/>
            <person name="Eisen M.B."/>
            <person name="Smith D.R."/>
            <person name="Bergman C.M."/>
            <person name="Oliver B."/>
            <person name="Markow T.A."/>
            <person name="Kaufman T.C."/>
            <person name="Kellis M."/>
            <person name="Gelbart W."/>
            <person name="Iyer V.N."/>
            <person name="Pollard D.A."/>
            <person name="Sackton T.B."/>
            <person name="Larracuente A.M."/>
            <person name="Singh N.D."/>
            <person name="Abad J.P."/>
            <person name="Abt D.N."/>
            <person name="Adryan B."/>
            <person name="Aguade M."/>
            <person name="Akashi H."/>
            <person name="Anderson W.W."/>
            <person name="Aquadro C.F."/>
            <person name="Ardell D.H."/>
            <person name="Arguello R."/>
            <person name="Artieri C.G."/>
            <person name="Barbash D.A."/>
            <person name="Barker D."/>
            <person name="Barsanti P."/>
            <person name="Batterham P."/>
            <person name="Batzoglou S."/>
            <person name="Begun D."/>
            <person name="Bhutkar A."/>
            <person name="Blanco E."/>
            <person name="Bosak S.A."/>
            <person name="Bradley R.K."/>
            <person name="Brand A.D."/>
            <person name="Brent M.R."/>
            <person name="Brooks A.N."/>
            <person name="Brown R.H."/>
            <person name="Butlin R.K."/>
            <person name="Caggese C."/>
            <person name="Calvi B.R."/>
            <person name="Bernardo de Carvalho A."/>
            <person name="Caspi A."/>
            <person name="Castrezana S."/>
            <person name="Celniker S.E."/>
            <person name="Chang J.L."/>
            <person name="Chapple C."/>
            <person name="Chatterji S."/>
            <person name="Chinwalla A."/>
            <person name="Civetta A."/>
            <person name="Clifton S.W."/>
            <person name="Comeron J.M."/>
            <person name="Costello J.C."/>
            <person name="Coyne J.A."/>
            <person name="Daub J."/>
            <person name="David R.G."/>
            <person name="Delcher A.L."/>
            <person name="Delehaunty K."/>
            <person name="Do C.B."/>
            <person name="Ebling H."/>
            <person name="Edwards K."/>
            <person name="Eickbush T."/>
            <person name="Evans J.D."/>
            <person name="Filipski A."/>
            <person name="Findeiss S."/>
            <person name="Freyhult E."/>
            <person name="Fulton L."/>
            <person name="Fulton R."/>
            <person name="Garcia A.C."/>
            <person name="Gardiner A."/>
            <person name="Garfield D.A."/>
            <person name="Garvin B.E."/>
            <person name="Gibson G."/>
            <person name="Gilbert D."/>
            <person name="Gnerre S."/>
            <person name="Godfrey J."/>
            <person name="Good R."/>
            <person name="Gotea V."/>
            <person name="Gravely B."/>
            <person name="Greenberg A.J."/>
            <person name="Griffiths-Jones S."/>
            <person name="Gross S."/>
            <person name="Guigo R."/>
            <person name="Gustafson E.A."/>
            <person name="Haerty W."/>
            <person name="Hahn M.W."/>
            <person name="Halligan D.L."/>
            <person name="Halpern A.L."/>
            <person name="Halter G.M."/>
            <person name="Han M.V."/>
            <person name="Heger A."/>
            <person name="Hillier L."/>
            <person name="Hinrichs A.S."/>
            <person name="Holmes I."/>
            <person name="Hoskins R.A."/>
            <person name="Hubisz M.J."/>
            <person name="Hultmark D."/>
            <person name="Huntley M.A."/>
            <person name="Jaffe D.B."/>
            <person name="Jagadeeshan S."/>
            <person name="Jeck W.R."/>
            <person name="Johnson J."/>
            <person name="Jones C.D."/>
            <person name="Jordan W.C."/>
            <person name="Karpen G.H."/>
            <person name="Kataoka E."/>
            <person name="Keightley P.D."/>
            <person name="Kheradpour P."/>
            <person name="Kirkness E.F."/>
            <person name="Koerich L.B."/>
            <person name="Kristiansen K."/>
            <person name="Kudrna D."/>
            <person name="Kulathinal R.J."/>
            <person name="Kumar S."/>
            <person name="Kwok R."/>
            <person name="Lander E."/>
            <person name="Langley C.H."/>
            <person name="Lapoint R."/>
            <person name="Lazzaro B.P."/>
            <person name="Lee S.J."/>
            <person name="Levesque L."/>
            <person name="Li R."/>
            <person name="Lin C.F."/>
            <person name="Lin M.F."/>
            <person name="Lindblad-Toh K."/>
            <person name="Llopart A."/>
            <person name="Long M."/>
            <person name="Low L."/>
            <person name="Lozovsky E."/>
            <person name="Lu J."/>
            <person name="Luo M."/>
            <person name="Machado C.A."/>
            <person name="Makalowski W."/>
            <person name="Marzo M."/>
            <person name="Matsuda M."/>
            <person name="Matzkin L."/>
            <person name="McAllister B."/>
            <person name="McBride C.S."/>
            <person name="McKernan B."/>
            <person name="McKernan K."/>
            <person name="Mendez-Lago M."/>
            <person name="Minx P."/>
            <person name="Mollenhauer M.U."/>
            <person name="Montooth K."/>
            <person name="Mount S.M."/>
            <person name="Mu X."/>
            <person name="Myers E."/>
            <person name="Negre B."/>
            <person name="Newfeld S."/>
            <person name="Nielsen R."/>
            <person name="Noor M.A."/>
            <person name="O'Grady P."/>
            <person name="Pachter L."/>
            <person name="Papaceit M."/>
            <person name="Parisi M.J."/>
            <person name="Parisi M."/>
            <person name="Parts L."/>
            <person name="Pedersen J.S."/>
            <person name="Pesole G."/>
            <person name="Phillippy A.M."/>
            <person name="Ponting C.P."/>
            <person name="Pop M."/>
            <person name="Porcelli D."/>
            <person name="Powell J.R."/>
            <person name="Prohaska S."/>
            <person name="Pruitt K."/>
            <person name="Puig M."/>
            <person name="Quesneville H."/>
            <person name="Ram K.R."/>
            <person name="Rand D."/>
            <person name="Rasmussen M.D."/>
            <person name="Reed L.K."/>
            <person name="Reenan R."/>
            <person name="Reily A."/>
            <person name="Remington K.A."/>
            <person name="Rieger T.T."/>
            <person name="Ritchie M.G."/>
            <person name="Robin C."/>
            <person name="Rogers Y.H."/>
            <person name="Rohde C."/>
            <person name="Rozas J."/>
            <person name="Rubenfield M.J."/>
            <person name="Ruiz A."/>
            <person name="Russo S."/>
            <person name="Salzberg S.L."/>
            <person name="Sanchez-Gracia A."/>
            <person name="Saranga D.J."/>
            <person name="Sato H."/>
            <person name="Schaeffer S.W."/>
            <person name="Schatz M.C."/>
            <person name="Schlenke T."/>
            <person name="Schwartz R."/>
            <person name="Segarra C."/>
            <person name="Singh R.S."/>
            <person name="Sirot L."/>
            <person name="Sirota M."/>
            <person name="Sisneros N.B."/>
            <person name="Smith C.D."/>
            <person name="Smith T.F."/>
            <person name="Spieth J."/>
            <person name="Stage D.E."/>
            <person name="Stark A."/>
            <person name="Stephan W."/>
            <person name="Strausberg R.L."/>
            <person name="Strempel S."/>
            <person name="Sturgill D."/>
            <person name="Sutton G."/>
            <person name="Sutton G.G."/>
            <person name="Tao W."/>
            <person name="Teichmann S."/>
            <person name="Tobari Y.N."/>
            <person name="Tomimura Y."/>
            <person name="Tsolas J.M."/>
            <person name="Valente V.L."/>
            <person name="Venter E."/>
            <person name="Venter J.C."/>
            <person name="Vicario S."/>
            <person name="Vieira F.G."/>
            <person name="Vilella A.J."/>
            <person name="Villasante A."/>
            <person name="Walenz B."/>
            <person name="Wang J."/>
            <person name="Wasserman M."/>
            <person name="Watts T."/>
            <person name="Wilson D."/>
            <person name="Wilson R.K."/>
            <person name="Wing R.A."/>
            <person name="Wolfner M.F."/>
            <person name="Wong A."/>
            <person name="Wong G.K."/>
            <person name="Wu C.I."/>
            <person name="Wu G."/>
            <person name="Yamamoto D."/>
            <person name="Yang H.P."/>
            <person name="Yang S.P."/>
            <person name="Yorke J.A."/>
            <person name="Yoshida K."/>
            <person name="Zdobnov E."/>
            <person name="Zhang P."/>
            <person name="Zhang Y."/>
            <person name="Zimin A.V."/>
            <person name="Baldwin J."/>
            <person name="Abdouelleil A."/>
            <person name="Abdulkadir J."/>
            <person name="Abebe A."/>
            <person name="Abera B."/>
            <person name="Abreu J."/>
            <person name="Acer S.C."/>
            <person name="Aftuck L."/>
            <person name="Alexander A."/>
            <person name="An P."/>
            <person name="Anderson E."/>
            <person name="Anderson S."/>
            <person name="Arachi H."/>
            <person name="Azer M."/>
            <person name="Bachantsang P."/>
            <person name="Barry A."/>
            <person name="Bayul T."/>
            <person name="Berlin A."/>
            <person name="Bessette D."/>
            <person name="Bloom T."/>
            <person name="Blye J."/>
            <person name="Boguslavskiy L."/>
            <person name="Bonnet C."/>
            <person name="Boukhgalter B."/>
            <person name="Bourzgui I."/>
            <person name="Brown A."/>
            <person name="Cahill P."/>
            <person name="Channer S."/>
            <person name="Cheshatsang Y."/>
            <person name="Chuda L."/>
            <person name="Citroen M."/>
            <person name="Collymore A."/>
            <person name="Cooke P."/>
            <person name="Costello M."/>
            <person name="D'Aco K."/>
            <person name="Daza R."/>
            <person name="De Haan G."/>
            <person name="DeGray S."/>
            <person name="DeMaso C."/>
            <person name="Dhargay N."/>
            <person name="Dooley K."/>
            <person name="Dooley E."/>
            <person name="Doricent M."/>
            <person name="Dorje P."/>
            <person name="Dorjee K."/>
            <person name="Dupes A."/>
            <person name="Elong R."/>
            <person name="Falk J."/>
            <person name="Farina A."/>
            <person name="Faro S."/>
            <person name="Ferguson D."/>
            <person name="Fisher S."/>
            <person name="Foley C.D."/>
            <person name="Franke A."/>
            <person name="Friedrich D."/>
            <person name="Gadbois L."/>
            <person name="Gearin G."/>
            <person name="Gearin C.R."/>
            <person name="Giannoukos G."/>
            <person name="Goode T."/>
            <person name="Graham J."/>
            <person name="Grandbois E."/>
            <person name="Grewal S."/>
            <person name="Gyaltsen K."/>
            <person name="Hafez N."/>
            <person name="Hagos B."/>
            <person name="Hall J."/>
            <person name="Henson C."/>
            <person name="Hollinger A."/>
            <person name="Honan T."/>
            <person name="Huard M.D."/>
            <person name="Hughes L."/>
            <person name="Hurhula B."/>
            <person name="Husby M.E."/>
            <person name="Kamat A."/>
            <person name="Kanga B."/>
            <person name="Kashin S."/>
            <person name="Khazanovich D."/>
            <person name="Kisner P."/>
            <person name="Lance K."/>
            <person name="Lara M."/>
            <person name="Lee W."/>
            <person name="Lennon N."/>
            <person name="Letendre F."/>
            <person name="LeVine R."/>
            <person name="Lipovsky A."/>
            <person name="Liu X."/>
            <person name="Liu J."/>
            <person name="Liu S."/>
            <person name="Lokyitsang T."/>
            <person name="Lokyitsang Y."/>
            <person name="Lubonja R."/>
            <person name="Lui A."/>
            <person name="MacDonald P."/>
            <person name="Magnisalis V."/>
            <person name="Maru K."/>
            <person name="Matthews C."/>
            <person name="McCusker W."/>
            <person name="McDonough S."/>
            <person name="Mehta T."/>
            <person name="Meldrim J."/>
            <person name="Meneus L."/>
            <person name="Mihai O."/>
            <person name="Mihalev A."/>
            <person name="Mihova T."/>
            <person name="Mittelman R."/>
            <person name="Mlenga V."/>
            <person name="Montmayeur A."/>
            <person name="Mulrain L."/>
            <person name="Navidi A."/>
            <person name="Naylor J."/>
            <person name="Negash T."/>
            <person name="Nguyen T."/>
            <person name="Nguyen N."/>
            <person name="Nicol R."/>
            <person name="Norbu C."/>
            <person name="Norbu N."/>
            <person name="Novod N."/>
            <person name="O'Neill B."/>
            <person name="Osman S."/>
            <person name="Markiewicz E."/>
            <person name="Oyono O.L."/>
            <person name="Patti C."/>
            <person name="Phunkhang P."/>
            <person name="Pierre F."/>
            <person name="Priest M."/>
            <person name="Raghuraman S."/>
            <person name="Rege F."/>
            <person name="Reyes R."/>
            <person name="Rise C."/>
            <person name="Rogov P."/>
            <person name="Ross K."/>
            <person name="Ryan E."/>
            <person name="Settipalli S."/>
            <person name="Shea T."/>
            <person name="Sherpa N."/>
            <person name="Shi L."/>
            <person name="Shih D."/>
            <person name="Sparrow T."/>
            <person name="Spaulding J."/>
            <person name="Stalker J."/>
            <person name="Stange-Thomann N."/>
            <person name="Stavropoulos S."/>
            <person name="Stone C."/>
            <person name="Strader C."/>
            <person name="Tesfaye S."/>
            <person name="Thomson T."/>
            <person name="Thoulutsang Y."/>
            <person name="Thoulutsang D."/>
            <person name="Topham K."/>
            <person name="Topping I."/>
            <person name="Tsamla T."/>
            <person name="Vassiliev H."/>
            <person name="Vo A."/>
            <person name="Wangchuk T."/>
            <person name="Wangdi T."/>
            <person name="Weiand M."/>
            <person name="Wilkinson J."/>
            <person name="Wilson A."/>
            <person name="Yadav S."/>
            <person name="Young G."/>
            <person name="Yu Q."/>
            <person name="Zembek L."/>
            <person name="Zhong D."/>
            <person name="Zimmer A."/>
            <person name="Zwirko Z."/>
            <person name="Jaffe D.B."/>
            <person name="Alvarez P."/>
            <person name="Brockman W."/>
            <person name="Butler J."/>
            <person name="Chin C."/>
            <person name="Gnerre S."/>
            <person name="Grabherr M."/>
            <person name="Kleber M."/>
            <person name="Mauceli E."/>
            <person name="MacCallum I."/>
        </authorList>
    </citation>
    <scope>NUCLEOTIDE SEQUENCE [LARGE SCALE GENOMIC DNA]</scope>
    <source>
        <strain evidence="2">Tucson 15287-2541.00</strain>
    </source>
</reference>
<organism evidence="2">
    <name type="scientific">Drosophila grimshawi</name>
    <name type="common">Hawaiian fruit fly</name>
    <name type="synonym">Idiomyia grimshawi</name>
    <dbReference type="NCBI Taxonomy" id="7222"/>
    <lineage>
        <taxon>Eukaryota</taxon>
        <taxon>Metazoa</taxon>
        <taxon>Ecdysozoa</taxon>
        <taxon>Arthropoda</taxon>
        <taxon>Hexapoda</taxon>
        <taxon>Insecta</taxon>
        <taxon>Pterygota</taxon>
        <taxon>Neoptera</taxon>
        <taxon>Endopterygota</taxon>
        <taxon>Diptera</taxon>
        <taxon>Brachycera</taxon>
        <taxon>Muscomorpha</taxon>
        <taxon>Ephydroidea</taxon>
        <taxon>Drosophilidae</taxon>
        <taxon>Drosophila</taxon>
        <taxon>Hawaiian Drosophila</taxon>
    </lineage>
</organism>
<proteinExistence type="predicted"/>
<evidence type="ECO:0000313" key="1">
    <source>
        <dbReference type="EMBL" id="EDV94941.1"/>
    </source>
</evidence>
<dbReference type="Proteomes" id="UP000001070">
    <property type="component" value="Unassembled WGS sequence"/>
</dbReference>